<protein>
    <submittedName>
        <fullName evidence="2">Uncharacterized protein</fullName>
    </submittedName>
</protein>
<dbReference type="OrthoDB" id="245984at2759"/>
<dbReference type="VEuPathDB" id="TriTrypDB:ADEAN_000532900"/>
<dbReference type="Proteomes" id="UP000515908">
    <property type="component" value="Chromosome 09"/>
</dbReference>
<keyword evidence="3" id="KW-1185">Reference proteome</keyword>
<proteinExistence type="predicted"/>
<reference evidence="2 3" key="1">
    <citation type="submission" date="2020-08" db="EMBL/GenBank/DDBJ databases">
        <authorList>
            <person name="Newling K."/>
            <person name="Davey J."/>
            <person name="Forrester S."/>
        </authorList>
    </citation>
    <scope>NUCLEOTIDE SEQUENCE [LARGE SCALE GENOMIC DNA]</scope>
    <source>
        <strain evidence="3">Crithidia deanei Carvalho (ATCC PRA-265)</strain>
    </source>
</reference>
<feature type="compositionally biased region" description="Gly residues" evidence="1">
    <location>
        <begin position="184"/>
        <end position="199"/>
    </location>
</feature>
<gene>
    <name evidence="2" type="ORF">ADEAN_000532900</name>
</gene>
<feature type="region of interest" description="Disordered" evidence="1">
    <location>
        <begin position="160"/>
        <end position="199"/>
    </location>
</feature>
<feature type="region of interest" description="Disordered" evidence="1">
    <location>
        <begin position="81"/>
        <end position="109"/>
    </location>
</feature>
<evidence type="ECO:0000256" key="1">
    <source>
        <dbReference type="SAM" id="MobiDB-lite"/>
    </source>
</evidence>
<feature type="compositionally biased region" description="Basic and acidic residues" evidence="1">
    <location>
        <begin position="47"/>
        <end position="57"/>
    </location>
</feature>
<evidence type="ECO:0000313" key="3">
    <source>
        <dbReference type="Proteomes" id="UP000515908"/>
    </source>
</evidence>
<dbReference type="EMBL" id="LR877153">
    <property type="protein sequence ID" value="CAD2217843.1"/>
    <property type="molecule type" value="Genomic_DNA"/>
</dbReference>
<feature type="region of interest" description="Disordered" evidence="1">
    <location>
        <begin position="42"/>
        <end position="67"/>
    </location>
</feature>
<evidence type="ECO:0000313" key="2">
    <source>
        <dbReference type="EMBL" id="CAD2217843.1"/>
    </source>
</evidence>
<organism evidence="2 3">
    <name type="scientific">Angomonas deanei</name>
    <dbReference type="NCBI Taxonomy" id="59799"/>
    <lineage>
        <taxon>Eukaryota</taxon>
        <taxon>Discoba</taxon>
        <taxon>Euglenozoa</taxon>
        <taxon>Kinetoplastea</taxon>
        <taxon>Metakinetoplastina</taxon>
        <taxon>Trypanosomatida</taxon>
        <taxon>Trypanosomatidae</taxon>
        <taxon>Strigomonadinae</taxon>
        <taxon>Angomonas</taxon>
    </lineage>
</organism>
<feature type="compositionally biased region" description="Polar residues" evidence="1">
    <location>
        <begin position="160"/>
        <end position="174"/>
    </location>
</feature>
<sequence>MRIGSLDKVACAEHGKERSAQNMVMIRNKVTNAVLWRCKPNSRCKSSHNERSRHTSEVEGIGQQDRPLQQGRGEVLLGQFSHGSVPARGDPPPPRHGEGQGRPIPGQSGMTFAPFPVLTMPFVRPQEYTLVPVNRESTALSTSPVQGDVFYVPTNPQGPYVTISNNSSHNSRQPNPFPNYPGGHPSGGGSFQGGSGLGY</sequence>
<dbReference type="AlphaFoldDB" id="A0A7G2CGM2"/>
<accession>A0A7G2CGM2</accession>
<name>A0A7G2CGM2_9TRYP</name>